<dbReference type="Proteomes" id="UP000789595">
    <property type="component" value="Unassembled WGS sequence"/>
</dbReference>
<organism evidence="2 3">
    <name type="scientific">Pelagomonas calceolata</name>
    <dbReference type="NCBI Taxonomy" id="35677"/>
    <lineage>
        <taxon>Eukaryota</taxon>
        <taxon>Sar</taxon>
        <taxon>Stramenopiles</taxon>
        <taxon>Ochrophyta</taxon>
        <taxon>Pelagophyceae</taxon>
        <taxon>Pelagomonadales</taxon>
        <taxon>Pelagomonadaceae</taxon>
        <taxon>Pelagomonas</taxon>
    </lineage>
</organism>
<comment type="caution">
    <text evidence="2">The sequence shown here is derived from an EMBL/GenBank/DDBJ whole genome shotgun (WGS) entry which is preliminary data.</text>
</comment>
<protein>
    <submittedName>
        <fullName evidence="2">Uncharacterized protein</fullName>
    </submittedName>
</protein>
<proteinExistence type="predicted"/>
<feature type="compositionally biased region" description="Pro residues" evidence="1">
    <location>
        <begin position="115"/>
        <end position="126"/>
    </location>
</feature>
<evidence type="ECO:0000313" key="2">
    <source>
        <dbReference type="EMBL" id="CAH0365154.1"/>
    </source>
</evidence>
<sequence>MPSATRPAIFLIMRVSSTFSTHRSLPIARISFCAASSRADFSPVPMPTSTSSWRTDAHRPLPTVILFAGGAAKAASAPPRPAPPTGRRGFAKASMGSTPPARCSPGAAEGTARAPPAPCWPPAPPL</sequence>
<keyword evidence="3" id="KW-1185">Reference proteome</keyword>
<gene>
    <name evidence="2" type="ORF">PECAL_1P15740</name>
</gene>
<accession>A0A8J2WS49</accession>
<dbReference type="EMBL" id="CAKKNE010000001">
    <property type="protein sequence ID" value="CAH0365154.1"/>
    <property type="molecule type" value="Genomic_DNA"/>
</dbReference>
<reference evidence="2" key="1">
    <citation type="submission" date="2021-11" db="EMBL/GenBank/DDBJ databases">
        <authorList>
            <consortium name="Genoscope - CEA"/>
            <person name="William W."/>
        </authorList>
    </citation>
    <scope>NUCLEOTIDE SEQUENCE</scope>
</reference>
<dbReference type="AlphaFoldDB" id="A0A8J2WS49"/>
<evidence type="ECO:0000313" key="3">
    <source>
        <dbReference type="Proteomes" id="UP000789595"/>
    </source>
</evidence>
<evidence type="ECO:0000256" key="1">
    <source>
        <dbReference type="SAM" id="MobiDB-lite"/>
    </source>
</evidence>
<name>A0A8J2WS49_9STRA</name>
<feature type="region of interest" description="Disordered" evidence="1">
    <location>
        <begin position="72"/>
        <end position="126"/>
    </location>
</feature>